<proteinExistence type="inferred from homology"/>
<organism evidence="7 8">
    <name type="scientific">Armillaria luteobubalina</name>
    <dbReference type="NCBI Taxonomy" id="153913"/>
    <lineage>
        <taxon>Eukaryota</taxon>
        <taxon>Fungi</taxon>
        <taxon>Dikarya</taxon>
        <taxon>Basidiomycota</taxon>
        <taxon>Agaricomycotina</taxon>
        <taxon>Agaricomycetes</taxon>
        <taxon>Agaricomycetidae</taxon>
        <taxon>Agaricales</taxon>
        <taxon>Marasmiineae</taxon>
        <taxon>Physalacriaceae</taxon>
        <taxon>Armillaria</taxon>
    </lineage>
</organism>
<dbReference type="EMBL" id="JAUEPU010000007">
    <property type="protein sequence ID" value="KAK0500653.1"/>
    <property type="molecule type" value="Genomic_DNA"/>
</dbReference>
<evidence type="ECO:0000256" key="3">
    <source>
        <dbReference type="ARBA" id="ARBA00022741"/>
    </source>
</evidence>
<comment type="similarity">
    <text evidence="1">Belongs to the methylthioribose kinase family.</text>
</comment>
<dbReference type="Gene3D" id="3.30.200.20">
    <property type="entry name" value="Phosphorylase Kinase, domain 1"/>
    <property type="match status" value="1"/>
</dbReference>
<evidence type="ECO:0000256" key="5">
    <source>
        <dbReference type="ARBA" id="ARBA00022840"/>
    </source>
</evidence>
<dbReference type="AlphaFoldDB" id="A0AA39US35"/>
<dbReference type="GO" id="GO:0016301">
    <property type="term" value="F:kinase activity"/>
    <property type="evidence" value="ECO:0007669"/>
    <property type="project" value="UniProtKB-KW"/>
</dbReference>
<evidence type="ECO:0000313" key="8">
    <source>
        <dbReference type="Proteomes" id="UP001175228"/>
    </source>
</evidence>
<feature type="domain" description="Aminoglycoside phosphotransferase" evidence="6">
    <location>
        <begin position="238"/>
        <end position="281"/>
    </location>
</feature>
<dbReference type="Pfam" id="PF01636">
    <property type="entry name" value="APH"/>
    <property type="match status" value="1"/>
</dbReference>
<keyword evidence="3" id="KW-0547">Nucleotide-binding</keyword>
<evidence type="ECO:0000259" key="6">
    <source>
        <dbReference type="Pfam" id="PF01636"/>
    </source>
</evidence>
<dbReference type="InterPro" id="IPR002575">
    <property type="entry name" value="Aminoglycoside_PTrfase"/>
</dbReference>
<keyword evidence="5" id="KW-0067">ATP-binding</keyword>
<keyword evidence="2" id="KW-0808">Transferase</keyword>
<dbReference type="Gene3D" id="3.90.1200.10">
    <property type="match status" value="1"/>
</dbReference>
<protein>
    <submittedName>
        <fullName evidence="7">Kinase-like domain-containing protein</fullName>
    </submittedName>
</protein>
<evidence type="ECO:0000313" key="7">
    <source>
        <dbReference type="EMBL" id="KAK0500653.1"/>
    </source>
</evidence>
<dbReference type="SUPFAM" id="SSF56112">
    <property type="entry name" value="Protein kinase-like (PK-like)"/>
    <property type="match status" value="1"/>
</dbReference>
<reference evidence="7" key="1">
    <citation type="submission" date="2023-06" db="EMBL/GenBank/DDBJ databases">
        <authorList>
            <consortium name="Lawrence Berkeley National Laboratory"/>
            <person name="Ahrendt S."/>
            <person name="Sahu N."/>
            <person name="Indic B."/>
            <person name="Wong-Bajracharya J."/>
            <person name="Merenyi Z."/>
            <person name="Ke H.-M."/>
            <person name="Monk M."/>
            <person name="Kocsube S."/>
            <person name="Drula E."/>
            <person name="Lipzen A."/>
            <person name="Balint B."/>
            <person name="Henrissat B."/>
            <person name="Andreopoulos B."/>
            <person name="Martin F.M."/>
            <person name="Harder C.B."/>
            <person name="Rigling D."/>
            <person name="Ford K.L."/>
            <person name="Foster G.D."/>
            <person name="Pangilinan J."/>
            <person name="Papanicolaou A."/>
            <person name="Barry K."/>
            <person name="LaButti K."/>
            <person name="Viragh M."/>
            <person name="Koriabine M."/>
            <person name="Yan M."/>
            <person name="Riley R."/>
            <person name="Champramary S."/>
            <person name="Plett K.L."/>
            <person name="Tsai I.J."/>
            <person name="Slot J."/>
            <person name="Sipos G."/>
            <person name="Plett J."/>
            <person name="Nagy L.G."/>
            <person name="Grigoriev I.V."/>
        </authorList>
    </citation>
    <scope>NUCLEOTIDE SEQUENCE</scope>
    <source>
        <strain evidence="7">HWK02</strain>
    </source>
</reference>
<dbReference type="InterPro" id="IPR011009">
    <property type="entry name" value="Kinase-like_dom_sf"/>
</dbReference>
<dbReference type="GO" id="GO:0005524">
    <property type="term" value="F:ATP binding"/>
    <property type="evidence" value="ECO:0007669"/>
    <property type="project" value="UniProtKB-KW"/>
</dbReference>
<dbReference type="Proteomes" id="UP001175228">
    <property type="component" value="Unassembled WGS sequence"/>
</dbReference>
<name>A0AA39US35_9AGAR</name>
<evidence type="ECO:0000256" key="1">
    <source>
        <dbReference type="ARBA" id="ARBA00010165"/>
    </source>
</evidence>
<evidence type="ECO:0000256" key="2">
    <source>
        <dbReference type="ARBA" id="ARBA00022679"/>
    </source>
</evidence>
<sequence length="390" mass="42853">MALDLSKIPDIRTYLSGTPFDAAHIESLSGGYANFIFRLHLVQAYKGRSTVILKHGTGYVGSGDGRIPFSLDRQMFEVRALEWTTSWLPEDSPVTVPHVHLFDDKANVIIMDDCGLGTVPLKKLFIDGNYSVASAKKIGEALGHFIRLVHVNGNVDKGIPDLFKKNAQARQISAFVTYGRLVSTLNGQDHLPALSDPPLDLDAVGNIASKMQSEIMSAETSVSPNFSTNPSLDLIVVQFVMGDFWPGNILVSQDENPRISVIDWEMAKTGLPGQDLGQFCAELRLLGHFYPASTPTTHDLTYSFLRAYSPSRDISLARYVITHMGAHLIAWTPRIPWGSDEKTKLVVREGVEYLVGPSILDSPCSGSNDEKLGKWLLETPILALAIGYQL</sequence>
<gene>
    <name evidence="7" type="ORF">EDD18DRAFT_1318005</name>
</gene>
<dbReference type="PANTHER" id="PTHR34273">
    <property type="entry name" value="METHYLTHIORIBOSE KINASE"/>
    <property type="match status" value="1"/>
</dbReference>
<dbReference type="PANTHER" id="PTHR34273:SF2">
    <property type="entry name" value="METHYLTHIORIBOSE KINASE"/>
    <property type="match status" value="1"/>
</dbReference>
<accession>A0AA39US35</accession>
<evidence type="ECO:0000256" key="4">
    <source>
        <dbReference type="ARBA" id="ARBA00022777"/>
    </source>
</evidence>
<keyword evidence="4 7" id="KW-0418">Kinase</keyword>
<comment type="caution">
    <text evidence="7">The sequence shown here is derived from an EMBL/GenBank/DDBJ whole genome shotgun (WGS) entry which is preliminary data.</text>
</comment>
<keyword evidence="8" id="KW-1185">Reference proteome</keyword>